<reference evidence="1 2" key="1">
    <citation type="submission" date="2020-06" db="EMBL/GenBank/DDBJ databases">
        <title>Draft genome of Uliginosibacterium sp. IMCC34675.</title>
        <authorList>
            <person name="Song J."/>
        </authorList>
    </citation>
    <scope>NUCLEOTIDE SEQUENCE [LARGE SCALE GENOMIC DNA]</scope>
    <source>
        <strain evidence="1 2">IMCC34675</strain>
    </source>
</reference>
<proteinExistence type="predicted"/>
<dbReference type="Pfam" id="PF09719">
    <property type="entry name" value="C_GCAxxG_C_C"/>
    <property type="match status" value="1"/>
</dbReference>
<dbReference type="InterPro" id="IPR010181">
    <property type="entry name" value="CGCAxxGCC_motif"/>
</dbReference>
<dbReference type="NCBIfam" id="TIGR01909">
    <property type="entry name" value="C_GCAxxG_C_C"/>
    <property type="match status" value="1"/>
</dbReference>
<comment type="caution">
    <text evidence="1">The sequence shown here is derived from an EMBL/GenBank/DDBJ whole genome shotgun (WGS) entry which is preliminary data.</text>
</comment>
<accession>A0ABX2IBB9</accession>
<organism evidence="1 2">
    <name type="scientific">Uliginosibacterium aquaticum</name>
    <dbReference type="NCBI Taxonomy" id="2731212"/>
    <lineage>
        <taxon>Bacteria</taxon>
        <taxon>Pseudomonadati</taxon>
        <taxon>Pseudomonadota</taxon>
        <taxon>Betaproteobacteria</taxon>
        <taxon>Rhodocyclales</taxon>
        <taxon>Zoogloeaceae</taxon>
        <taxon>Uliginosibacterium</taxon>
    </lineage>
</organism>
<gene>
    <name evidence="1" type="ORF">HJ583_001640</name>
</gene>
<keyword evidence="2" id="KW-1185">Reference proteome</keyword>
<evidence type="ECO:0000313" key="1">
    <source>
        <dbReference type="EMBL" id="NSL53719.1"/>
    </source>
</evidence>
<evidence type="ECO:0000313" key="2">
    <source>
        <dbReference type="Proteomes" id="UP000778523"/>
    </source>
</evidence>
<dbReference type="EMBL" id="JABCSC020000001">
    <property type="protein sequence ID" value="NSL53719.1"/>
    <property type="molecule type" value="Genomic_DNA"/>
</dbReference>
<sequence>MNAPRMAAKHAEELFASGFFCAESVLLALARAQGIESDVLPRIATAFCSGMARTCGTCGALTGAMMGIGLGSGRTAQTDSVQATYEATRQLINAFEAEFGSRDCHSLLGCDLGTPEGQATFRQDRLGRKCAEYTRRATEIAVEVLNQTAA</sequence>
<dbReference type="Proteomes" id="UP000778523">
    <property type="component" value="Unassembled WGS sequence"/>
</dbReference>
<protein>
    <submittedName>
        <fullName evidence="1">C_GCAxxG_C_C family protein</fullName>
    </submittedName>
</protein>
<name>A0ABX2IBB9_9RHOO</name>